<evidence type="ECO:0000256" key="1">
    <source>
        <dbReference type="ARBA" id="ARBA00022553"/>
    </source>
</evidence>
<comment type="caution">
    <text evidence="3">The sequence shown here is derived from an EMBL/GenBank/DDBJ whole genome shotgun (WGS) entry which is preliminary data.</text>
</comment>
<dbReference type="InterPro" id="IPR001849">
    <property type="entry name" value="PH_domain"/>
</dbReference>
<dbReference type="GO" id="GO:0005769">
    <property type="term" value="C:early endosome"/>
    <property type="evidence" value="ECO:0007669"/>
    <property type="project" value="TreeGrafter"/>
</dbReference>
<dbReference type="GO" id="GO:0007032">
    <property type="term" value="P:endosome organization"/>
    <property type="evidence" value="ECO:0007669"/>
    <property type="project" value="TreeGrafter"/>
</dbReference>
<dbReference type="PROSITE" id="PS50003">
    <property type="entry name" value="PH_DOMAIN"/>
    <property type="match status" value="1"/>
</dbReference>
<dbReference type="GO" id="GO:0005829">
    <property type="term" value="C:cytosol"/>
    <property type="evidence" value="ECO:0007669"/>
    <property type="project" value="GOC"/>
</dbReference>
<dbReference type="InterPro" id="IPR011993">
    <property type="entry name" value="PH-like_dom_sf"/>
</dbReference>
<organism evidence="3 4">
    <name type="scientific">Elliptochloris bilobata</name>
    <dbReference type="NCBI Taxonomy" id="381761"/>
    <lineage>
        <taxon>Eukaryota</taxon>
        <taxon>Viridiplantae</taxon>
        <taxon>Chlorophyta</taxon>
        <taxon>core chlorophytes</taxon>
        <taxon>Trebouxiophyceae</taxon>
        <taxon>Trebouxiophyceae incertae sedis</taxon>
        <taxon>Elliptochloris clade</taxon>
        <taxon>Elliptochloris</taxon>
    </lineage>
</organism>
<proteinExistence type="predicted"/>
<evidence type="ECO:0000259" key="2">
    <source>
        <dbReference type="PROSITE" id="PS50003"/>
    </source>
</evidence>
<dbReference type="PANTHER" id="PTHR22902">
    <property type="entry name" value="SESQUIPEDALIAN"/>
    <property type="match status" value="1"/>
</dbReference>
<gene>
    <name evidence="3" type="ORF">WJX81_006127</name>
</gene>
<dbReference type="SMART" id="SM00233">
    <property type="entry name" value="PH"/>
    <property type="match status" value="1"/>
</dbReference>
<dbReference type="PANTHER" id="PTHR22902:SF27">
    <property type="entry name" value="PLECKSTRIN HOMOLOGY DOMAIN-CONTAINING FAMILY A MEMBER 3"/>
    <property type="match status" value="1"/>
</dbReference>
<dbReference type="GO" id="GO:0055037">
    <property type="term" value="C:recycling endosome"/>
    <property type="evidence" value="ECO:0007669"/>
    <property type="project" value="TreeGrafter"/>
</dbReference>
<dbReference type="Gene3D" id="2.30.29.30">
    <property type="entry name" value="Pleckstrin-homology domain (PH domain)/Phosphotyrosine-binding domain (PTB)"/>
    <property type="match status" value="1"/>
</dbReference>
<reference evidence="3 4" key="1">
    <citation type="journal article" date="2024" name="Nat. Commun.">
        <title>Phylogenomics reveals the evolutionary origins of lichenization in chlorophyte algae.</title>
        <authorList>
            <person name="Puginier C."/>
            <person name="Libourel C."/>
            <person name="Otte J."/>
            <person name="Skaloud P."/>
            <person name="Haon M."/>
            <person name="Grisel S."/>
            <person name="Petersen M."/>
            <person name="Berrin J.G."/>
            <person name="Delaux P.M."/>
            <person name="Dal Grande F."/>
            <person name="Keller J."/>
        </authorList>
    </citation>
    <scope>NUCLEOTIDE SEQUENCE [LARGE SCALE GENOMIC DNA]</scope>
    <source>
        <strain evidence="3 4">SAG 245.80</strain>
    </source>
</reference>
<name>A0AAW1QZ33_9CHLO</name>
<dbReference type="AlphaFoldDB" id="A0AAW1QZ33"/>
<sequence length="177" mass="18749">MQNQATLWSPPDLSGWLHKRKGQVTSRKDKRWFCLKGSYLFYFRDAGAAKCQGVIPLEGAAVEAAHGGKGAGEPRIRITLEPDPGLRHTSYVLATDGEDMQAVWLALLMHAAIPRSELVLELQDVGRLEQLLGQRSAATRATTAAAAARVSLAVGLQHVRGGGAAGPAGASDEAGAR</sequence>
<feature type="domain" description="PH" evidence="2">
    <location>
        <begin position="10"/>
        <end position="113"/>
    </location>
</feature>
<protein>
    <recommendedName>
        <fullName evidence="2">PH domain-containing protein</fullName>
    </recommendedName>
</protein>
<dbReference type="GO" id="GO:0042147">
    <property type="term" value="P:retrograde transport, endosome to Golgi"/>
    <property type="evidence" value="ECO:0007669"/>
    <property type="project" value="TreeGrafter"/>
</dbReference>
<dbReference type="EMBL" id="JALJOU010000064">
    <property type="protein sequence ID" value="KAK9826494.1"/>
    <property type="molecule type" value="Genomic_DNA"/>
</dbReference>
<accession>A0AAW1QZ33</accession>
<dbReference type="InterPro" id="IPR045188">
    <property type="entry name" value="Boi1/Boi2-like"/>
</dbReference>
<evidence type="ECO:0000313" key="4">
    <source>
        <dbReference type="Proteomes" id="UP001445335"/>
    </source>
</evidence>
<dbReference type="SUPFAM" id="SSF50729">
    <property type="entry name" value="PH domain-like"/>
    <property type="match status" value="1"/>
</dbReference>
<evidence type="ECO:0000313" key="3">
    <source>
        <dbReference type="EMBL" id="KAK9826494.1"/>
    </source>
</evidence>
<dbReference type="Proteomes" id="UP001445335">
    <property type="component" value="Unassembled WGS sequence"/>
</dbReference>
<dbReference type="GO" id="GO:0001881">
    <property type="term" value="P:receptor recycling"/>
    <property type="evidence" value="ECO:0007669"/>
    <property type="project" value="TreeGrafter"/>
</dbReference>
<keyword evidence="4" id="KW-1185">Reference proteome</keyword>
<dbReference type="GO" id="GO:0005802">
    <property type="term" value="C:trans-Golgi network"/>
    <property type="evidence" value="ECO:0007669"/>
    <property type="project" value="TreeGrafter"/>
</dbReference>
<keyword evidence="1" id="KW-0597">Phosphoprotein</keyword>
<dbReference type="Pfam" id="PF00169">
    <property type="entry name" value="PH"/>
    <property type="match status" value="1"/>
</dbReference>